<evidence type="ECO:0000313" key="2">
    <source>
        <dbReference type="EMBL" id="KAH7127849.1"/>
    </source>
</evidence>
<accession>A0A9P9IQU5</accession>
<gene>
    <name evidence="2" type="ORF">B0J13DRAFT_627578</name>
</gene>
<protein>
    <submittedName>
        <fullName evidence="2">Uncharacterized protein</fullName>
    </submittedName>
</protein>
<dbReference type="AlphaFoldDB" id="A0A9P9IQU5"/>
<dbReference type="OrthoDB" id="10459599at2759"/>
<name>A0A9P9IQU5_9HYPO</name>
<comment type="caution">
    <text evidence="2">The sequence shown here is derived from an EMBL/GenBank/DDBJ whole genome shotgun (WGS) entry which is preliminary data.</text>
</comment>
<evidence type="ECO:0000313" key="3">
    <source>
        <dbReference type="Proteomes" id="UP000717696"/>
    </source>
</evidence>
<keyword evidence="3" id="KW-1185">Reference proteome</keyword>
<proteinExistence type="predicted"/>
<evidence type="ECO:0000256" key="1">
    <source>
        <dbReference type="SAM" id="Coils"/>
    </source>
</evidence>
<sequence length="270" mass="30764">MSQVWQDLPYLPSDTFRGGIAYISQSITLLHGSSSHSQLSDILGVATRNARDALDGALRLSMTAQNWMSMTAQNWMRDLPEFPTNEEEKVQDFYYQSEAQAMCRVTVENSKAACRAFDELAARLTDQALVQQREIQQVEDMRDQIGQHIDSLEAERLPDSSQFPFFLFGGNLANSEQMEAKRRELEGQMRQAESKIEESMRGLQTLPKVIDTSHRFLEYFQLLLQNATRLDDVVQSTRSDNPNGASAHGELAETRWNQVYRSIEEAKDSM</sequence>
<organism evidence="2 3">
    <name type="scientific">Dactylonectria estremocensis</name>
    <dbReference type="NCBI Taxonomy" id="1079267"/>
    <lineage>
        <taxon>Eukaryota</taxon>
        <taxon>Fungi</taxon>
        <taxon>Dikarya</taxon>
        <taxon>Ascomycota</taxon>
        <taxon>Pezizomycotina</taxon>
        <taxon>Sordariomycetes</taxon>
        <taxon>Hypocreomycetidae</taxon>
        <taxon>Hypocreales</taxon>
        <taxon>Nectriaceae</taxon>
        <taxon>Dactylonectria</taxon>
    </lineage>
</organism>
<dbReference type="Proteomes" id="UP000717696">
    <property type="component" value="Unassembled WGS sequence"/>
</dbReference>
<feature type="coiled-coil region" evidence="1">
    <location>
        <begin position="121"/>
        <end position="202"/>
    </location>
</feature>
<dbReference type="EMBL" id="JAGMUU010000022">
    <property type="protein sequence ID" value="KAH7127849.1"/>
    <property type="molecule type" value="Genomic_DNA"/>
</dbReference>
<keyword evidence="1" id="KW-0175">Coiled coil</keyword>
<reference evidence="2" key="1">
    <citation type="journal article" date="2021" name="Nat. Commun.">
        <title>Genetic determinants of endophytism in the Arabidopsis root mycobiome.</title>
        <authorList>
            <person name="Mesny F."/>
            <person name="Miyauchi S."/>
            <person name="Thiergart T."/>
            <person name="Pickel B."/>
            <person name="Atanasova L."/>
            <person name="Karlsson M."/>
            <person name="Huettel B."/>
            <person name="Barry K.W."/>
            <person name="Haridas S."/>
            <person name="Chen C."/>
            <person name="Bauer D."/>
            <person name="Andreopoulos W."/>
            <person name="Pangilinan J."/>
            <person name="LaButti K."/>
            <person name="Riley R."/>
            <person name="Lipzen A."/>
            <person name="Clum A."/>
            <person name="Drula E."/>
            <person name="Henrissat B."/>
            <person name="Kohler A."/>
            <person name="Grigoriev I.V."/>
            <person name="Martin F.M."/>
            <person name="Hacquard S."/>
        </authorList>
    </citation>
    <scope>NUCLEOTIDE SEQUENCE</scope>
    <source>
        <strain evidence="2">MPI-CAGE-AT-0021</strain>
    </source>
</reference>